<accession>A0A1G1Y094</accession>
<evidence type="ECO:0000256" key="1">
    <source>
        <dbReference type="SAM" id="Phobius"/>
    </source>
</evidence>
<dbReference type="Proteomes" id="UP000176241">
    <property type="component" value="Unassembled WGS sequence"/>
</dbReference>
<keyword evidence="1" id="KW-1133">Transmembrane helix</keyword>
<dbReference type="AlphaFoldDB" id="A0A1G1Y094"/>
<organism evidence="2 3">
    <name type="scientific">Candidatus Buchananbacteria bacterium RIFCSPHIGHO2_01_FULL_39_8</name>
    <dbReference type="NCBI Taxonomy" id="1797533"/>
    <lineage>
        <taxon>Bacteria</taxon>
        <taxon>Candidatus Buchananiibacteriota</taxon>
    </lineage>
</organism>
<comment type="caution">
    <text evidence="2">The sequence shown here is derived from an EMBL/GenBank/DDBJ whole genome shotgun (WGS) entry which is preliminary data.</text>
</comment>
<keyword evidence="1" id="KW-0472">Membrane</keyword>
<reference evidence="2 3" key="1">
    <citation type="journal article" date="2016" name="Nat. Commun.">
        <title>Thousands of microbial genomes shed light on interconnected biogeochemical processes in an aquifer system.</title>
        <authorList>
            <person name="Anantharaman K."/>
            <person name="Brown C.T."/>
            <person name="Hug L.A."/>
            <person name="Sharon I."/>
            <person name="Castelle C.J."/>
            <person name="Probst A.J."/>
            <person name="Thomas B.C."/>
            <person name="Singh A."/>
            <person name="Wilkins M.J."/>
            <person name="Karaoz U."/>
            <person name="Brodie E.L."/>
            <person name="Williams K.H."/>
            <person name="Hubbard S.S."/>
            <person name="Banfield J.F."/>
        </authorList>
    </citation>
    <scope>NUCLEOTIDE SEQUENCE [LARGE SCALE GENOMIC DNA]</scope>
</reference>
<proteinExistence type="predicted"/>
<dbReference type="EMBL" id="MHIC01000017">
    <property type="protein sequence ID" value="OGY45220.1"/>
    <property type="molecule type" value="Genomic_DNA"/>
</dbReference>
<dbReference type="STRING" id="1797533.A2731_01730"/>
<protein>
    <submittedName>
        <fullName evidence="2">Uncharacterized protein</fullName>
    </submittedName>
</protein>
<name>A0A1G1Y094_9BACT</name>
<gene>
    <name evidence="2" type="ORF">A2731_01730</name>
</gene>
<sequence length="496" mass="56771">MEDLFGKTMPQLKARLSLNWLWFVLAGVLFILITVVVFYWLDFSKNEVLPLAPVDSVLYVQAKQSFWPWQKTEITELPFDNFYNQADAVLNWQPIKLRQDILPAVNQAAFLLLPNQDTQQFDWVFIFRLKSHLPFSKGIDNRPTVEQLIKSQPNYFQAQKDVFVVASSAQALETVKEVRGGTVFSLASQVKANWLNDGFLNLYFSPVQLRSYLNQDNLLAKIFKSSFEDDVYLILDRAKDNWRFKVINSQADIETSQLITQYLPANFSIFFGGVNLLNIFSAWGQVDQSLADSFDQVSNSFAMIYQFDLQQEIYDLFDQAGDLVIFSFEDQNRSVFDFVFIVPKDSSVNLENLEKLIKIVLAQESPAKVEYLLSDGTTVTEIKADPAAFEWQSKTINNQLEIRYLQQPELGFEIAYLVSGGNILLSSKIDLIQQTINSQDILLRDLVFGCGLKQGSEIMVFNKDKALIFPFLHYLPGDIILITKDSNYLLGCVLDK</sequence>
<feature type="transmembrane region" description="Helical" evidence="1">
    <location>
        <begin position="20"/>
        <end position="41"/>
    </location>
</feature>
<evidence type="ECO:0000313" key="3">
    <source>
        <dbReference type="Proteomes" id="UP000176241"/>
    </source>
</evidence>
<keyword evidence="1" id="KW-0812">Transmembrane</keyword>
<evidence type="ECO:0000313" key="2">
    <source>
        <dbReference type="EMBL" id="OGY45220.1"/>
    </source>
</evidence>